<reference evidence="2 3" key="1">
    <citation type="submission" date="2024-06" db="EMBL/GenBank/DDBJ databases">
        <title>Sorghum-associated microbial communities from plants grown in Nebraska, USA.</title>
        <authorList>
            <person name="Schachtman D."/>
        </authorList>
    </citation>
    <scope>NUCLEOTIDE SEQUENCE [LARGE SCALE GENOMIC DNA]</scope>
    <source>
        <strain evidence="2 3">1288</strain>
    </source>
</reference>
<feature type="transmembrane region" description="Helical" evidence="1">
    <location>
        <begin position="12"/>
        <end position="31"/>
    </location>
</feature>
<protein>
    <submittedName>
        <fullName evidence="2">Membrane protein YjdF</fullName>
    </submittedName>
</protein>
<keyword evidence="1" id="KW-0472">Membrane</keyword>
<proteinExistence type="predicted"/>
<sequence length="208" mass="24531">MLQLKQHFTKKLIIDLTFILIQTACIIGLLITDNYDYMRMSISNLIFWLVYIILEFKLKWDIPLYIRIAVTLSIITNDVLGELINLYVTSFLFDRVQHIFGTYSITLWSFFIIQQFVQMKFIQKKLIIIFFIILSTTLGTFYEIFEFLQDELFKPVVKNQPSLLDTDLDLISDVTGGIIALIHYLSSESLRSFRLPFEQKTFANEIKR</sequence>
<dbReference type="Pfam" id="PF09997">
    <property type="entry name" value="DUF2238"/>
    <property type="match status" value="1"/>
</dbReference>
<evidence type="ECO:0000256" key="1">
    <source>
        <dbReference type="SAM" id="Phobius"/>
    </source>
</evidence>
<keyword evidence="1" id="KW-0812">Transmembrane</keyword>
<dbReference type="EMBL" id="JBEPME010000007">
    <property type="protein sequence ID" value="MET3658897.1"/>
    <property type="molecule type" value="Genomic_DNA"/>
</dbReference>
<dbReference type="RefSeq" id="WP_354314516.1">
    <property type="nucleotide sequence ID" value="NZ_JBEPME010000007.1"/>
</dbReference>
<feature type="transmembrane region" description="Helical" evidence="1">
    <location>
        <begin position="126"/>
        <end position="148"/>
    </location>
</feature>
<dbReference type="Proteomes" id="UP001549104">
    <property type="component" value="Unassembled WGS sequence"/>
</dbReference>
<feature type="transmembrane region" description="Helical" evidence="1">
    <location>
        <begin position="37"/>
        <end position="54"/>
    </location>
</feature>
<name>A0ABV2KCY0_SPOPS</name>
<keyword evidence="1" id="KW-1133">Transmembrane helix</keyword>
<evidence type="ECO:0000313" key="2">
    <source>
        <dbReference type="EMBL" id="MET3658897.1"/>
    </source>
</evidence>
<accession>A0ABV2KCY0</accession>
<keyword evidence="3" id="KW-1185">Reference proteome</keyword>
<evidence type="ECO:0000313" key="3">
    <source>
        <dbReference type="Proteomes" id="UP001549104"/>
    </source>
</evidence>
<feature type="transmembrane region" description="Helical" evidence="1">
    <location>
        <begin position="100"/>
        <end position="117"/>
    </location>
</feature>
<dbReference type="InterPro" id="IPR014509">
    <property type="entry name" value="YjdF-like"/>
</dbReference>
<organism evidence="2 3">
    <name type="scientific">Sporosarcina psychrophila</name>
    <name type="common">Bacillus psychrophilus</name>
    <dbReference type="NCBI Taxonomy" id="1476"/>
    <lineage>
        <taxon>Bacteria</taxon>
        <taxon>Bacillati</taxon>
        <taxon>Bacillota</taxon>
        <taxon>Bacilli</taxon>
        <taxon>Bacillales</taxon>
        <taxon>Caryophanaceae</taxon>
        <taxon>Sporosarcina</taxon>
    </lineage>
</organism>
<comment type="caution">
    <text evidence="2">The sequence shown here is derived from an EMBL/GenBank/DDBJ whole genome shotgun (WGS) entry which is preliminary data.</text>
</comment>
<feature type="transmembrane region" description="Helical" evidence="1">
    <location>
        <begin position="66"/>
        <end position="88"/>
    </location>
</feature>
<gene>
    <name evidence="2" type="ORF">ABIC55_004016</name>
</gene>